<dbReference type="NCBIfam" id="TIGR04183">
    <property type="entry name" value="Por_Secre_tail"/>
    <property type="match status" value="1"/>
</dbReference>
<dbReference type="Proteomes" id="UP001176429">
    <property type="component" value="Unassembled WGS sequence"/>
</dbReference>
<proteinExistence type="predicted"/>
<feature type="chain" id="PRO_5046391413" evidence="1">
    <location>
        <begin position="41"/>
        <end position="599"/>
    </location>
</feature>
<keyword evidence="3" id="KW-1185">Reference proteome</keyword>
<sequence>MKHLLARMTELRSSVIFVLPKTCRLLLGALLLLASPRAHAQTPSWQLALAANADSTSLSTMTGTATDAAGNVYVAGNFSGRIALGRFSFSSAGQNDIFVACWSPAAQAFSWARQVGGSGDDWVAGIAVADTSVYLAGSFLSPALQFGSTQLVGVTLSTAPGGPALPSMDGYLAKLSTAGAFGWAHLLADGNHNQLYRLAVSGNSVYVNGSWQGTDVVVDGVAQATSGSGNHIVAKFRDAGASARFAWAQRLPVPVYALAATGTGVFLGGDFSLSNLELGDTILHSSFAGNAHWYVTQLLDAGSGVRFGWSRTTDSPGDQTVRALAVQGGALYVAGTFMGSTARFGAFTLTNSSTRNDIFVAKFADTSPASQPTWVQQAGGIYHERVASLTVAANQVYLTGSFFSPAVTFGPHSAPNSNPTVAGLNSNNDVYVAKLLDLGSSASFAWLQAAGSATSNALDESCGVAVVGTQVYVAGGVGPGCRFGRHQLPAASGALTAFLALLDETILGTAPATGLAATLQCVPNPATGRTIVYGLPSPPALATQLLLLDALGRPVRSATVPSAQLTTGYSLDLRGLAPGLYLVRLSSGGTLLTRRLVVE</sequence>
<evidence type="ECO:0000313" key="3">
    <source>
        <dbReference type="Proteomes" id="UP001176429"/>
    </source>
</evidence>
<evidence type="ECO:0000256" key="1">
    <source>
        <dbReference type="SAM" id="SignalP"/>
    </source>
</evidence>
<dbReference type="PANTHER" id="PTHR35580:SF1">
    <property type="entry name" value="PHYTASE-LIKE DOMAIN-CONTAINING PROTEIN"/>
    <property type="match status" value="1"/>
</dbReference>
<keyword evidence="1" id="KW-0732">Signal</keyword>
<reference evidence="2" key="1">
    <citation type="submission" date="2023-07" db="EMBL/GenBank/DDBJ databases">
        <authorList>
            <person name="Kim M.K."/>
        </authorList>
    </citation>
    <scope>NUCLEOTIDE SEQUENCE</scope>
    <source>
        <strain evidence="2">ASUV-10-1</strain>
    </source>
</reference>
<gene>
    <name evidence="2" type="ORF">Q5H93_11790</name>
</gene>
<dbReference type="PANTHER" id="PTHR35580">
    <property type="entry name" value="CELL SURFACE GLYCOPROTEIN (S-LAYER PROTEIN)-LIKE PROTEIN"/>
    <property type="match status" value="1"/>
</dbReference>
<dbReference type="InterPro" id="IPR026444">
    <property type="entry name" value="Secre_tail"/>
</dbReference>
<dbReference type="InterPro" id="IPR052918">
    <property type="entry name" value="Motility_Chemotaxis_Reg"/>
</dbReference>
<accession>A0ABT9BAW1</accession>
<dbReference type="RefSeq" id="WP_305006724.1">
    <property type="nucleotide sequence ID" value="NZ_JAUQSY010000007.1"/>
</dbReference>
<organism evidence="2 3">
    <name type="scientific">Hymenobacter aranciens</name>
    <dbReference type="NCBI Taxonomy" id="3063996"/>
    <lineage>
        <taxon>Bacteria</taxon>
        <taxon>Pseudomonadati</taxon>
        <taxon>Bacteroidota</taxon>
        <taxon>Cytophagia</taxon>
        <taxon>Cytophagales</taxon>
        <taxon>Hymenobacteraceae</taxon>
        <taxon>Hymenobacter</taxon>
    </lineage>
</organism>
<protein>
    <submittedName>
        <fullName evidence="2">T9SS type A sorting domain-containing protein</fullName>
    </submittedName>
</protein>
<name>A0ABT9BAW1_9BACT</name>
<comment type="caution">
    <text evidence="2">The sequence shown here is derived from an EMBL/GenBank/DDBJ whole genome shotgun (WGS) entry which is preliminary data.</text>
</comment>
<feature type="signal peptide" evidence="1">
    <location>
        <begin position="1"/>
        <end position="40"/>
    </location>
</feature>
<dbReference type="EMBL" id="JAUQSY010000007">
    <property type="protein sequence ID" value="MDO7875414.1"/>
    <property type="molecule type" value="Genomic_DNA"/>
</dbReference>
<evidence type="ECO:0000313" key="2">
    <source>
        <dbReference type="EMBL" id="MDO7875414.1"/>
    </source>
</evidence>